<dbReference type="Gene3D" id="1.10.10.60">
    <property type="entry name" value="Homeodomain-like"/>
    <property type="match status" value="1"/>
</dbReference>
<dbReference type="InterPro" id="IPR009057">
    <property type="entry name" value="Homeodomain-like_sf"/>
</dbReference>
<dbReference type="PROSITE" id="PS50977">
    <property type="entry name" value="HTH_TETR_2"/>
    <property type="match status" value="1"/>
</dbReference>
<dbReference type="Proteomes" id="UP000282002">
    <property type="component" value="Chromosome"/>
</dbReference>
<accession>A0A3S8U3X0</accession>
<gene>
    <name evidence="4" type="ORF">EI545_05225</name>
</gene>
<feature type="DNA-binding region" description="H-T-H motif" evidence="2">
    <location>
        <begin position="62"/>
        <end position="81"/>
    </location>
</feature>
<feature type="domain" description="HTH tetR-type" evidence="3">
    <location>
        <begin position="39"/>
        <end position="99"/>
    </location>
</feature>
<dbReference type="SUPFAM" id="SSF46689">
    <property type="entry name" value="Homeodomain-like"/>
    <property type="match status" value="1"/>
</dbReference>
<dbReference type="Pfam" id="PF14246">
    <property type="entry name" value="TetR_C_7"/>
    <property type="match status" value="1"/>
</dbReference>
<dbReference type="AlphaFoldDB" id="A0A3S8U3X0"/>
<evidence type="ECO:0000313" key="5">
    <source>
        <dbReference type="Proteomes" id="UP000282002"/>
    </source>
</evidence>
<dbReference type="OrthoDB" id="9816431at2"/>
<dbReference type="SUPFAM" id="SSF48498">
    <property type="entry name" value="Tetracyclin repressor-like, C-terminal domain"/>
    <property type="match status" value="1"/>
</dbReference>
<dbReference type="PANTHER" id="PTHR30055:SF146">
    <property type="entry name" value="HTH-TYPE TRANSCRIPTIONAL DUAL REGULATOR CECR"/>
    <property type="match status" value="1"/>
</dbReference>
<dbReference type="PRINTS" id="PR00455">
    <property type="entry name" value="HTHTETR"/>
</dbReference>
<dbReference type="GO" id="GO:0000976">
    <property type="term" value="F:transcription cis-regulatory region binding"/>
    <property type="evidence" value="ECO:0007669"/>
    <property type="project" value="TreeGrafter"/>
</dbReference>
<keyword evidence="1 2" id="KW-0238">DNA-binding</keyword>
<evidence type="ECO:0000256" key="1">
    <source>
        <dbReference type="ARBA" id="ARBA00023125"/>
    </source>
</evidence>
<dbReference type="KEGG" id="taw:EI545_05225"/>
<keyword evidence="5" id="KW-1185">Reference proteome</keyword>
<organism evidence="4 5">
    <name type="scientific">Tabrizicola piscis</name>
    <dbReference type="NCBI Taxonomy" id="2494374"/>
    <lineage>
        <taxon>Bacteria</taxon>
        <taxon>Pseudomonadati</taxon>
        <taxon>Pseudomonadota</taxon>
        <taxon>Alphaproteobacteria</taxon>
        <taxon>Rhodobacterales</taxon>
        <taxon>Paracoccaceae</taxon>
        <taxon>Tabrizicola</taxon>
    </lineage>
</organism>
<evidence type="ECO:0000313" key="4">
    <source>
        <dbReference type="EMBL" id="AZL58294.1"/>
    </source>
</evidence>
<dbReference type="InterPro" id="IPR050109">
    <property type="entry name" value="HTH-type_TetR-like_transc_reg"/>
</dbReference>
<proteinExistence type="predicted"/>
<dbReference type="Gene3D" id="1.10.357.10">
    <property type="entry name" value="Tetracycline Repressor, domain 2"/>
    <property type="match status" value="1"/>
</dbReference>
<dbReference type="EMBL" id="CP034328">
    <property type="protein sequence ID" value="AZL58294.1"/>
    <property type="molecule type" value="Genomic_DNA"/>
</dbReference>
<sequence>MDTILSQMYGTDKYHVNRNVRRPRRMIAALQTSERRSNLTRREQVIAAARELFLSKGFVHTSITDITDTVGGSRRDIYGMFTDKEGLFNAVLQSLIADVLSPSEMTFPARPGPDIAQDLRTFGKGLLANMLDPATVTIFRQFVSIGAARPEIGMQAYLSGPGVVYRRLATYLAAGASDGRLKIDDADRTARIFVEMLKGDYQLRALMTNETAFDRADLAEHVEKVVTLFLNGASPR</sequence>
<dbReference type="Pfam" id="PF00440">
    <property type="entry name" value="TetR_N"/>
    <property type="match status" value="1"/>
</dbReference>
<dbReference type="InterPro" id="IPR039536">
    <property type="entry name" value="TetR_C_Proteobacteria"/>
</dbReference>
<dbReference type="PANTHER" id="PTHR30055">
    <property type="entry name" value="HTH-TYPE TRANSCRIPTIONAL REGULATOR RUTR"/>
    <property type="match status" value="1"/>
</dbReference>
<evidence type="ECO:0000259" key="3">
    <source>
        <dbReference type="PROSITE" id="PS50977"/>
    </source>
</evidence>
<evidence type="ECO:0000256" key="2">
    <source>
        <dbReference type="PROSITE-ProRule" id="PRU00335"/>
    </source>
</evidence>
<dbReference type="GO" id="GO:0003700">
    <property type="term" value="F:DNA-binding transcription factor activity"/>
    <property type="evidence" value="ECO:0007669"/>
    <property type="project" value="TreeGrafter"/>
</dbReference>
<name>A0A3S8U3X0_9RHOB</name>
<reference evidence="4 5" key="1">
    <citation type="submission" date="2018-12" db="EMBL/GenBank/DDBJ databases">
        <title>Complete genome sequencing of Tabrizicola sp. K13M18.</title>
        <authorList>
            <person name="Bae J.-W."/>
        </authorList>
    </citation>
    <scope>NUCLEOTIDE SEQUENCE [LARGE SCALE GENOMIC DNA]</scope>
    <source>
        <strain evidence="4 5">K13M18</strain>
    </source>
</reference>
<protein>
    <submittedName>
        <fullName evidence="4">TetR/AcrR family transcriptional regulator</fullName>
    </submittedName>
</protein>
<dbReference type="InterPro" id="IPR036271">
    <property type="entry name" value="Tet_transcr_reg_TetR-rel_C_sf"/>
</dbReference>
<dbReference type="InterPro" id="IPR001647">
    <property type="entry name" value="HTH_TetR"/>
</dbReference>